<dbReference type="EMBL" id="JAPFFI010000015">
    <property type="protein sequence ID" value="KAJ6360696.1"/>
    <property type="molecule type" value="Genomic_DNA"/>
</dbReference>
<feature type="signal peptide" evidence="1">
    <location>
        <begin position="1"/>
        <end position="18"/>
    </location>
</feature>
<feature type="chain" id="PRO_5047441340" evidence="1">
    <location>
        <begin position="19"/>
        <end position="94"/>
    </location>
</feature>
<proteinExistence type="predicted"/>
<reference evidence="2" key="1">
    <citation type="submission" date="2022-10" db="EMBL/GenBank/DDBJ databases">
        <authorList>
            <person name="Hyden B.L."/>
            <person name="Feng K."/>
            <person name="Yates T."/>
            <person name="Jawdy S."/>
            <person name="Smart L.B."/>
            <person name="Muchero W."/>
        </authorList>
    </citation>
    <scope>NUCLEOTIDE SEQUENCE</scope>
    <source>
        <tissue evidence="2">Shoot tip</tissue>
    </source>
</reference>
<keyword evidence="3" id="KW-1185">Reference proteome</keyword>
<dbReference type="Proteomes" id="UP001141253">
    <property type="component" value="Chromosome 13"/>
</dbReference>
<accession>A0ABQ9AWS5</accession>
<sequence>MNILCLLLFCAIFYPVSIEVDEEVYRDFPQLNLFSSALRKLVRRFFEERKGVNDNSRPVLAETKMVETAVEELRGGRERKEYDSGFGCFKLEEF</sequence>
<comment type="caution">
    <text evidence="2">The sequence shown here is derived from an EMBL/GenBank/DDBJ whole genome shotgun (WGS) entry which is preliminary data.</text>
</comment>
<evidence type="ECO:0000313" key="2">
    <source>
        <dbReference type="EMBL" id="KAJ6360696.1"/>
    </source>
</evidence>
<gene>
    <name evidence="2" type="ORF">OIU77_004669</name>
</gene>
<reference evidence="2" key="2">
    <citation type="journal article" date="2023" name="Int. J. Mol. Sci.">
        <title>De Novo Assembly and Annotation of 11 Diverse Shrub Willow (Salix) Genomes Reveals Novel Gene Organization in Sex-Linked Regions.</title>
        <authorList>
            <person name="Hyden B."/>
            <person name="Feng K."/>
            <person name="Yates T.B."/>
            <person name="Jawdy S."/>
            <person name="Cereghino C."/>
            <person name="Smart L.B."/>
            <person name="Muchero W."/>
        </authorList>
    </citation>
    <scope>NUCLEOTIDE SEQUENCE</scope>
    <source>
        <tissue evidence="2">Shoot tip</tissue>
    </source>
</reference>
<evidence type="ECO:0000256" key="1">
    <source>
        <dbReference type="SAM" id="SignalP"/>
    </source>
</evidence>
<protein>
    <submittedName>
        <fullName evidence="2">Uncharacterized protein</fullName>
    </submittedName>
</protein>
<evidence type="ECO:0000313" key="3">
    <source>
        <dbReference type="Proteomes" id="UP001141253"/>
    </source>
</evidence>
<organism evidence="2 3">
    <name type="scientific">Salix suchowensis</name>
    <dbReference type="NCBI Taxonomy" id="1278906"/>
    <lineage>
        <taxon>Eukaryota</taxon>
        <taxon>Viridiplantae</taxon>
        <taxon>Streptophyta</taxon>
        <taxon>Embryophyta</taxon>
        <taxon>Tracheophyta</taxon>
        <taxon>Spermatophyta</taxon>
        <taxon>Magnoliopsida</taxon>
        <taxon>eudicotyledons</taxon>
        <taxon>Gunneridae</taxon>
        <taxon>Pentapetalae</taxon>
        <taxon>rosids</taxon>
        <taxon>fabids</taxon>
        <taxon>Malpighiales</taxon>
        <taxon>Salicaceae</taxon>
        <taxon>Saliceae</taxon>
        <taxon>Salix</taxon>
    </lineage>
</organism>
<keyword evidence="1" id="KW-0732">Signal</keyword>
<name>A0ABQ9AWS5_9ROSI</name>